<keyword evidence="4" id="KW-1185">Reference proteome</keyword>
<sequence>MKKLKKDLIALSFMISIAISIIFYKLLNNGDGNINSLVTNLDGTIPFLKIFILPYITWYAYIAIGLIYLCMKNRKNYYISLISLNIGIAICYIIYAVFQTTVPRPIVTNLDILSKLVTIIYKYDNPFNCFPSMHVTTTYILMKGINHTKNSTIVSLIFNIIGILIIISTQFVKQHVILDLVFAILLSEVIFRFTNNAKREYIATMKSRLSSIWIIKRKLKNPS</sequence>
<accession>A0A401UIW1</accession>
<keyword evidence="1" id="KW-0812">Transmembrane</keyword>
<dbReference type="SUPFAM" id="SSF48317">
    <property type="entry name" value="Acid phosphatase/Vanadium-dependent haloperoxidase"/>
    <property type="match status" value="1"/>
</dbReference>
<dbReference type="InterPro" id="IPR036938">
    <property type="entry name" value="PAP2/HPO_sf"/>
</dbReference>
<protein>
    <recommendedName>
        <fullName evidence="2">Inositolphosphotransferase Aur1/Ipt1 domain-containing protein</fullName>
    </recommendedName>
</protein>
<gene>
    <name evidence="3" type="ORF">Ctaglu_10350</name>
</gene>
<evidence type="ECO:0000256" key="1">
    <source>
        <dbReference type="SAM" id="Phobius"/>
    </source>
</evidence>
<reference evidence="3 4" key="1">
    <citation type="submission" date="2018-11" db="EMBL/GenBank/DDBJ databases">
        <title>Genome sequencing and assembly of Clostridium tagluense strain A121.</title>
        <authorList>
            <person name="Murakami T."/>
            <person name="Segawa T."/>
            <person name="Shcherbakova V.A."/>
            <person name="Mori H."/>
            <person name="Yoshimura Y."/>
        </authorList>
    </citation>
    <scope>NUCLEOTIDE SEQUENCE [LARGE SCALE GENOMIC DNA]</scope>
    <source>
        <strain evidence="3 4">A121</strain>
    </source>
</reference>
<name>A0A401UIW1_9CLOT</name>
<dbReference type="OrthoDB" id="9790723at2"/>
<evidence type="ECO:0000313" key="4">
    <source>
        <dbReference type="Proteomes" id="UP000287872"/>
    </source>
</evidence>
<feature type="transmembrane region" description="Helical" evidence="1">
    <location>
        <begin position="7"/>
        <end position="27"/>
    </location>
</feature>
<comment type="caution">
    <text evidence="3">The sequence shown here is derived from an EMBL/GenBank/DDBJ whole genome shotgun (WGS) entry which is preliminary data.</text>
</comment>
<feature type="transmembrane region" description="Helical" evidence="1">
    <location>
        <begin position="47"/>
        <end position="70"/>
    </location>
</feature>
<proteinExistence type="predicted"/>
<feature type="domain" description="Inositolphosphotransferase Aur1/Ipt1" evidence="2">
    <location>
        <begin position="55"/>
        <end position="187"/>
    </location>
</feature>
<dbReference type="Pfam" id="PF14378">
    <property type="entry name" value="PAP2_3"/>
    <property type="match status" value="1"/>
</dbReference>
<keyword evidence="1" id="KW-0472">Membrane</keyword>
<organism evidence="3 4">
    <name type="scientific">Clostridium tagluense</name>
    <dbReference type="NCBI Taxonomy" id="360422"/>
    <lineage>
        <taxon>Bacteria</taxon>
        <taxon>Bacillati</taxon>
        <taxon>Bacillota</taxon>
        <taxon>Clostridia</taxon>
        <taxon>Eubacteriales</taxon>
        <taxon>Clostridiaceae</taxon>
        <taxon>Clostridium</taxon>
    </lineage>
</organism>
<dbReference type="GO" id="GO:0016020">
    <property type="term" value="C:membrane"/>
    <property type="evidence" value="ECO:0007669"/>
    <property type="project" value="UniProtKB-SubCell"/>
</dbReference>
<dbReference type="RefSeq" id="WP_124998791.1">
    <property type="nucleotide sequence ID" value="NZ_BHYK01000004.1"/>
</dbReference>
<feature type="transmembrane region" description="Helical" evidence="1">
    <location>
        <begin position="151"/>
        <end position="169"/>
    </location>
</feature>
<dbReference type="InterPro" id="IPR026841">
    <property type="entry name" value="Aur1/Ipt1"/>
</dbReference>
<keyword evidence="1" id="KW-1133">Transmembrane helix</keyword>
<evidence type="ECO:0000259" key="2">
    <source>
        <dbReference type="Pfam" id="PF14378"/>
    </source>
</evidence>
<dbReference type="AlphaFoldDB" id="A0A401UIW1"/>
<evidence type="ECO:0000313" key="3">
    <source>
        <dbReference type="EMBL" id="GCD09412.1"/>
    </source>
</evidence>
<feature type="transmembrane region" description="Helical" evidence="1">
    <location>
        <begin position="77"/>
        <end position="98"/>
    </location>
</feature>
<dbReference type="EMBL" id="BHYK01000004">
    <property type="protein sequence ID" value="GCD09412.1"/>
    <property type="molecule type" value="Genomic_DNA"/>
</dbReference>
<dbReference type="Proteomes" id="UP000287872">
    <property type="component" value="Unassembled WGS sequence"/>
</dbReference>